<dbReference type="RefSeq" id="WP_422918713.1">
    <property type="nucleotide sequence ID" value="NZ_JAMZEJ010000002.1"/>
</dbReference>
<evidence type="ECO:0000313" key="2">
    <source>
        <dbReference type="EMBL" id="MCQ8239984.1"/>
    </source>
</evidence>
<keyword evidence="1" id="KW-0472">Membrane</keyword>
<sequence length="46" mass="4642">MSATTSTVSASGKMPVLRADALSRLANLVVMLAVAAGAVGIWLLAR</sequence>
<gene>
    <name evidence="2" type="ORF">NFI88_03900</name>
</gene>
<reference evidence="2 3" key="1">
    <citation type="submission" date="2022-06" db="EMBL/GenBank/DDBJ databases">
        <title>Rhizosaccharibacter gen. nov. sp. nov. KSS12, endophytic bacteria isolated from sugarcane.</title>
        <authorList>
            <person name="Pitiwittayakul N."/>
        </authorList>
    </citation>
    <scope>NUCLEOTIDE SEQUENCE [LARGE SCALE GENOMIC DNA]</scope>
    <source>
        <strain evidence="2 3">KSS12</strain>
    </source>
</reference>
<dbReference type="EMBL" id="JAMZEJ010000002">
    <property type="protein sequence ID" value="MCQ8239984.1"/>
    <property type="molecule type" value="Genomic_DNA"/>
</dbReference>
<name>A0ABT1VWC2_9PROT</name>
<comment type="caution">
    <text evidence="2">The sequence shown here is derived from an EMBL/GenBank/DDBJ whole genome shotgun (WGS) entry which is preliminary data.</text>
</comment>
<proteinExistence type="predicted"/>
<keyword evidence="3" id="KW-1185">Reference proteome</keyword>
<accession>A0ABT1VWC2</accession>
<feature type="transmembrane region" description="Helical" evidence="1">
    <location>
        <begin position="25"/>
        <end position="45"/>
    </location>
</feature>
<keyword evidence="1" id="KW-0812">Transmembrane</keyword>
<evidence type="ECO:0000256" key="1">
    <source>
        <dbReference type="SAM" id="Phobius"/>
    </source>
</evidence>
<evidence type="ECO:0000313" key="3">
    <source>
        <dbReference type="Proteomes" id="UP001524547"/>
    </source>
</evidence>
<organism evidence="2 3">
    <name type="scientific">Rhizosaccharibacter radicis</name>
    <dbReference type="NCBI Taxonomy" id="2782605"/>
    <lineage>
        <taxon>Bacteria</taxon>
        <taxon>Pseudomonadati</taxon>
        <taxon>Pseudomonadota</taxon>
        <taxon>Alphaproteobacteria</taxon>
        <taxon>Acetobacterales</taxon>
        <taxon>Acetobacteraceae</taxon>
        <taxon>Rhizosaccharibacter</taxon>
    </lineage>
</organism>
<protein>
    <submittedName>
        <fullName evidence="2">Uncharacterized protein</fullName>
    </submittedName>
</protein>
<dbReference type="Proteomes" id="UP001524547">
    <property type="component" value="Unassembled WGS sequence"/>
</dbReference>
<keyword evidence="1" id="KW-1133">Transmembrane helix</keyword>